<proteinExistence type="predicted"/>
<gene>
    <name evidence="1" type="ORF">O1611_g6602</name>
</gene>
<reference evidence="1" key="1">
    <citation type="submission" date="2022-12" db="EMBL/GenBank/DDBJ databases">
        <title>Genome Sequence of Lasiodiplodia mahajangana.</title>
        <authorList>
            <person name="Buettner E."/>
        </authorList>
    </citation>
    <scope>NUCLEOTIDE SEQUENCE</scope>
    <source>
        <strain evidence="1">VT137</strain>
    </source>
</reference>
<dbReference type="EMBL" id="JAPUUL010001585">
    <property type="protein sequence ID" value="KAJ8127035.1"/>
    <property type="molecule type" value="Genomic_DNA"/>
</dbReference>
<comment type="caution">
    <text evidence="1">The sequence shown here is derived from an EMBL/GenBank/DDBJ whole genome shotgun (WGS) entry which is preliminary data.</text>
</comment>
<dbReference type="Proteomes" id="UP001153332">
    <property type="component" value="Unassembled WGS sequence"/>
</dbReference>
<protein>
    <submittedName>
        <fullName evidence="1">Uncharacterized protein</fullName>
    </submittedName>
</protein>
<organism evidence="1 2">
    <name type="scientific">Lasiodiplodia mahajangana</name>
    <dbReference type="NCBI Taxonomy" id="1108764"/>
    <lineage>
        <taxon>Eukaryota</taxon>
        <taxon>Fungi</taxon>
        <taxon>Dikarya</taxon>
        <taxon>Ascomycota</taxon>
        <taxon>Pezizomycotina</taxon>
        <taxon>Dothideomycetes</taxon>
        <taxon>Dothideomycetes incertae sedis</taxon>
        <taxon>Botryosphaeriales</taxon>
        <taxon>Botryosphaeriaceae</taxon>
        <taxon>Lasiodiplodia</taxon>
    </lineage>
</organism>
<accession>A0ACC2JHU3</accession>
<name>A0ACC2JHU3_9PEZI</name>
<keyword evidence="2" id="KW-1185">Reference proteome</keyword>
<evidence type="ECO:0000313" key="2">
    <source>
        <dbReference type="Proteomes" id="UP001153332"/>
    </source>
</evidence>
<evidence type="ECO:0000313" key="1">
    <source>
        <dbReference type="EMBL" id="KAJ8127035.1"/>
    </source>
</evidence>
<sequence length="257" mass="29643">MIFPANIDNRREDIFGYHLHPRIPQPHPRSRIADIGTRTGIWLTDMSTGLPDSVQLDGLDISLEDVSPEARMQPNVTFRQWDIRQAVPDDLVGQYDIVHIHFFTFELRKREIPHILENLWNLLTPRGCLQWDEVDISSLRIARAQPLTKVNAWARLMVLSRVFETPNLAPKMTRLLESVELFDVVREAKDAPTHIVFAMHERKLLLKEMIARTMVIMGEAITSVLEELVPEVLEEIRNGARLDFTRVTVVSKKAEDL</sequence>